<gene>
    <name evidence="1" type="ORF">S03H2_60033</name>
</gene>
<protein>
    <submittedName>
        <fullName evidence="1">Uncharacterized protein</fullName>
    </submittedName>
</protein>
<reference evidence="1" key="1">
    <citation type="journal article" date="2014" name="Front. Microbiol.">
        <title>High frequency of phylogenetically diverse reductive dehalogenase-homologous genes in deep subseafloor sedimentary metagenomes.</title>
        <authorList>
            <person name="Kawai M."/>
            <person name="Futagami T."/>
            <person name="Toyoda A."/>
            <person name="Takaki Y."/>
            <person name="Nishi S."/>
            <person name="Hori S."/>
            <person name="Arai W."/>
            <person name="Tsubouchi T."/>
            <person name="Morono Y."/>
            <person name="Uchiyama I."/>
            <person name="Ito T."/>
            <person name="Fujiyama A."/>
            <person name="Inagaki F."/>
            <person name="Takami H."/>
        </authorList>
    </citation>
    <scope>NUCLEOTIDE SEQUENCE</scope>
    <source>
        <strain evidence="1">Expedition CK06-06</strain>
    </source>
</reference>
<name>X1JZP9_9ZZZZ</name>
<sequence>MLTRVIVDINNKLRDYYMTAGHPLIRKGYDKKTHPDSTVPLLRVQLRNINEGGQLAVFKLKEALKGEYEKEEYW</sequence>
<dbReference type="EMBL" id="BARU01038651">
    <property type="protein sequence ID" value="GAH86910.1"/>
    <property type="molecule type" value="Genomic_DNA"/>
</dbReference>
<accession>X1JZP9</accession>
<comment type="caution">
    <text evidence="1">The sequence shown here is derived from an EMBL/GenBank/DDBJ whole genome shotgun (WGS) entry which is preliminary data.</text>
</comment>
<evidence type="ECO:0000313" key="1">
    <source>
        <dbReference type="EMBL" id="GAH86910.1"/>
    </source>
</evidence>
<proteinExistence type="predicted"/>
<dbReference type="AlphaFoldDB" id="X1JZP9"/>
<organism evidence="1">
    <name type="scientific">marine sediment metagenome</name>
    <dbReference type="NCBI Taxonomy" id="412755"/>
    <lineage>
        <taxon>unclassified sequences</taxon>
        <taxon>metagenomes</taxon>
        <taxon>ecological metagenomes</taxon>
    </lineage>
</organism>